<evidence type="ECO:0000313" key="13">
    <source>
        <dbReference type="EMBL" id="JAD74709.1"/>
    </source>
</evidence>
<dbReference type="GO" id="GO:0004709">
    <property type="term" value="F:MAP kinase kinase kinase activity"/>
    <property type="evidence" value="ECO:0007669"/>
    <property type="project" value="UniProtKB-EC"/>
</dbReference>
<dbReference type="PANTHER" id="PTHR11584:SF369">
    <property type="entry name" value="MITOGEN-ACTIVATED PROTEIN KINASE KINASE KINASE 19-RELATED"/>
    <property type="match status" value="1"/>
</dbReference>
<dbReference type="PANTHER" id="PTHR11584">
    <property type="entry name" value="SERINE/THREONINE PROTEIN KINASE"/>
    <property type="match status" value="1"/>
</dbReference>
<evidence type="ECO:0000256" key="7">
    <source>
        <dbReference type="ARBA" id="ARBA00022840"/>
    </source>
</evidence>
<dbReference type="GO" id="GO:0005524">
    <property type="term" value="F:ATP binding"/>
    <property type="evidence" value="ECO:0007669"/>
    <property type="project" value="UniProtKB-KW"/>
</dbReference>
<evidence type="ECO:0000256" key="8">
    <source>
        <dbReference type="ARBA" id="ARBA00047559"/>
    </source>
</evidence>
<dbReference type="EMBL" id="GBRH01223186">
    <property type="protein sequence ID" value="JAD74709.1"/>
    <property type="molecule type" value="Transcribed_RNA"/>
</dbReference>
<dbReference type="InterPro" id="IPR008271">
    <property type="entry name" value="Ser/Thr_kinase_AS"/>
</dbReference>
<feature type="coiled-coil region" evidence="10">
    <location>
        <begin position="16"/>
        <end position="43"/>
    </location>
</feature>
<feature type="region of interest" description="Disordered" evidence="11">
    <location>
        <begin position="519"/>
        <end position="552"/>
    </location>
</feature>
<evidence type="ECO:0000256" key="3">
    <source>
        <dbReference type="ARBA" id="ARBA00022527"/>
    </source>
</evidence>
<dbReference type="AlphaFoldDB" id="A0A0A9CEI6"/>
<evidence type="ECO:0000256" key="5">
    <source>
        <dbReference type="ARBA" id="ARBA00022741"/>
    </source>
</evidence>
<name>A0A0A9CEI6_ARUDO</name>
<comment type="catalytic activity">
    <reaction evidence="8">
        <text>L-threonyl-[protein] + ATP = O-phospho-L-threonyl-[protein] + ADP + H(+)</text>
        <dbReference type="Rhea" id="RHEA:46608"/>
        <dbReference type="Rhea" id="RHEA-COMP:11060"/>
        <dbReference type="Rhea" id="RHEA-COMP:11605"/>
        <dbReference type="ChEBI" id="CHEBI:15378"/>
        <dbReference type="ChEBI" id="CHEBI:30013"/>
        <dbReference type="ChEBI" id="CHEBI:30616"/>
        <dbReference type="ChEBI" id="CHEBI:61977"/>
        <dbReference type="ChEBI" id="CHEBI:456216"/>
        <dbReference type="EC" id="2.7.11.25"/>
    </reaction>
</comment>
<sequence>MNLDSGELIAVKQVLIGRSNATREKAQAHVRELEDEVKMLKNLSHPNIVRYIGTAREENTLNILLEFVPGGSIQSLLGRLGSFPEAVIRKYTKQLLHGLEYLHRNGIIHRDIKGANILVDNKGCIKLADFGASKQVEKLATATAAKTMKGTPYWMAPEVIVGSGHNCSVDIWSVGCTVIEMAIGKPPWSQEYQEVSLLYYVGTTKSHPPIPEHLSPEAKNFLLKCLQKEPEMRSAASDLLQHPFVTGGLEDICQLNHAAPKETSSNELPAYVMPAGDSDLNCPGKLRTLNSDKLSDTRSLWDLHCNDDMCQFADKDDVPMVGSSFNPMPEPSDEWESKLDISPEQRFSQSREFGGLAKLAESQMSENDFTFPCEGSCEEDDEFTESKIKEFLDEKATDLKKLQTPLYEFYNTVNAGVSEGASDVCRASSITSPRLPPRVSKMVGGAAVEPICDNLNNASPKSCARRFSRSSVESSRVLREIATPQFNKFEDKVHDDIQDNPSLSFSEIQRKWKEELDQELKREREMRSGGYGKVPSPKGRRLTGKRDRNPEY</sequence>
<feature type="domain" description="Protein kinase" evidence="12">
    <location>
        <begin position="1"/>
        <end position="245"/>
    </location>
</feature>
<evidence type="ECO:0000256" key="6">
    <source>
        <dbReference type="ARBA" id="ARBA00022777"/>
    </source>
</evidence>
<keyword evidence="4" id="KW-0808">Transferase</keyword>
<dbReference type="SMART" id="SM00220">
    <property type="entry name" value="S_TKc"/>
    <property type="match status" value="1"/>
</dbReference>
<evidence type="ECO:0000256" key="4">
    <source>
        <dbReference type="ARBA" id="ARBA00022679"/>
    </source>
</evidence>
<accession>A0A0A9CEI6</accession>
<evidence type="ECO:0000256" key="2">
    <source>
        <dbReference type="ARBA" id="ARBA00012406"/>
    </source>
</evidence>
<proteinExistence type="inferred from homology"/>
<dbReference type="InterPro" id="IPR011009">
    <property type="entry name" value="Kinase-like_dom_sf"/>
</dbReference>
<reference evidence="13" key="1">
    <citation type="submission" date="2014-09" db="EMBL/GenBank/DDBJ databases">
        <authorList>
            <person name="Magalhaes I.L.F."/>
            <person name="Oliveira U."/>
            <person name="Santos F.R."/>
            <person name="Vidigal T.H.D.A."/>
            <person name="Brescovit A.D."/>
            <person name="Santos A.J."/>
        </authorList>
    </citation>
    <scope>NUCLEOTIDE SEQUENCE</scope>
    <source>
        <tissue evidence="13">Shoot tissue taken approximately 20 cm above the soil surface</tissue>
    </source>
</reference>
<dbReference type="PROSITE" id="PS50011">
    <property type="entry name" value="PROTEIN_KINASE_DOM"/>
    <property type="match status" value="1"/>
</dbReference>
<dbReference type="InterPro" id="IPR000719">
    <property type="entry name" value="Prot_kinase_dom"/>
</dbReference>
<dbReference type="CDD" id="cd06606">
    <property type="entry name" value="STKc_MAPKKK"/>
    <property type="match status" value="1"/>
</dbReference>
<dbReference type="PROSITE" id="PS00108">
    <property type="entry name" value="PROTEIN_KINASE_ST"/>
    <property type="match status" value="1"/>
</dbReference>
<keyword evidence="3" id="KW-0723">Serine/threonine-protein kinase</keyword>
<keyword evidence="7" id="KW-0067">ATP-binding</keyword>
<dbReference type="FunFam" id="1.10.510.10:FF:000382">
    <property type="entry name" value="Mitogen-activated protein kinase kinase kinase 2"/>
    <property type="match status" value="1"/>
</dbReference>
<evidence type="ECO:0000256" key="10">
    <source>
        <dbReference type="SAM" id="Coils"/>
    </source>
</evidence>
<comment type="catalytic activity">
    <reaction evidence="9">
        <text>L-seryl-[protein] + ATP = O-phospho-L-seryl-[protein] + ADP + H(+)</text>
        <dbReference type="Rhea" id="RHEA:17989"/>
        <dbReference type="Rhea" id="RHEA-COMP:9863"/>
        <dbReference type="Rhea" id="RHEA-COMP:11604"/>
        <dbReference type="ChEBI" id="CHEBI:15378"/>
        <dbReference type="ChEBI" id="CHEBI:29999"/>
        <dbReference type="ChEBI" id="CHEBI:30616"/>
        <dbReference type="ChEBI" id="CHEBI:83421"/>
        <dbReference type="ChEBI" id="CHEBI:456216"/>
        <dbReference type="EC" id="2.7.11.25"/>
    </reaction>
</comment>
<reference evidence="13" key="2">
    <citation type="journal article" date="2015" name="Data Brief">
        <title>Shoot transcriptome of the giant reed, Arundo donax.</title>
        <authorList>
            <person name="Barrero R.A."/>
            <person name="Guerrero F.D."/>
            <person name="Moolhuijzen P."/>
            <person name="Goolsby J.A."/>
            <person name="Tidwell J."/>
            <person name="Bellgard S.E."/>
            <person name="Bellgard M.I."/>
        </authorList>
    </citation>
    <scope>NUCLEOTIDE SEQUENCE</scope>
    <source>
        <tissue evidence="13">Shoot tissue taken approximately 20 cm above the soil surface</tissue>
    </source>
</reference>
<comment type="similarity">
    <text evidence="1">Belongs to the protein kinase superfamily. STE Ser/Thr protein kinase family. MAP kinase kinase kinase subfamily.</text>
</comment>
<dbReference type="Pfam" id="PF00069">
    <property type="entry name" value="Pkinase"/>
    <property type="match status" value="1"/>
</dbReference>
<keyword evidence="10" id="KW-0175">Coiled coil</keyword>
<dbReference type="Gene3D" id="1.10.510.10">
    <property type="entry name" value="Transferase(Phosphotransferase) domain 1"/>
    <property type="match status" value="1"/>
</dbReference>
<organism evidence="13">
    <name type="scientific">Arundo donax</name>
    <name type="common">Giant reed</name>
    <name type="synonym">Donax arundinaceus</name>
    <dbReference type="NCBI Taxonomy" id="35708"/>
    <lineage>
        <taxon>Eukaryota</taxon>
        <taxon>Viridiplantae</taxon>
        <taxon>Streptophyta</taxon>
        <taxon>Embryophyta</taxon>
        <taxon>Tracheophyta</taxon>
        <taxon>Spermatophyta</taxon>
        <taxon>Magnoliopsida</taxon>
        <taxon>Liliopsida</taxon>
        <taxon>Poales</taxon>
        <taxon>Poaceae</taxon>
        <taxon>PACMAD clade</taxon>
        <taxon>Arundinoideae</taxon>
        <taxon>Arundineae</taxon>
        <taxon>Arundo</taxon>
    </lineage>
</organism>
<evidence type="ECO:0000259" key="12">
    <source>
        <dbReference type="PROSITE" id="PS50011"/>
    </source>
</evidence>
<keyword evidence="6" id="KW-0418">Kinase</keyword>
<evidence type="ECO:0000256" key="9">
    <source>
        <dbReference type="ARBA" id="ARBA00048329"/>
    </source>
</evidence>
<evidence type="ECO:0000256" key="1">
    <source>
        <dbReference type="ARBA" id="ARBA00006529"/>
    </source>
</evidence>
<protein>
    <recommendedName>
        <fullName evidence="2">mitogen-activated protein kinase kinase kinase</fullName>
        <ecNumber evidence="2">2.7.11.25</ecNumber>
    </recommendedName>
</protein>
<dbReference type="EC" id="2.7.11.25" evidence="2"/>
<dbReference type="SUPFAM" id="SSF56112">
    <property type="entry name" value="Protein kinase-like (PK-like)"/>
    <property type="match status" value="1"/>
</dbReference>
<keyword evidence="5" id="KW-0547">Nucleotide-binding</keyword>
<evidence type="ECO:0000256" key="11">
    <source>
        <dbReference type="SAM" id="MobiDB-lite"/>
    </source>
</evidence>